<name>A0A1F6FLZ3_9BACT</name>
<evidence type="ECO:0000256" key="1">
    <source>
        <dbReference type="ARBA" id="ARBA00007435"/>
    </source>
</evidence>
<keyword evidence="3" id="KW-0378">Hydrolase</keyword>
<comment type="caution">
    <text evidence="3">The sequence shown here is derived from an EMBL/GenBank/DDBJ whole genome shotgun (WGS) entry which is preliminary data.</text>
</comment>
<dbReference type="PROSITE" id="PS50164">
    <property type="entry name" value="GIY_YIG"/>
    <property type="match status" value="1"/>
</dbReference>
<protein>
    <submittedName>
        <fullName evidence="3">Endonuclease</fullName>
    </submittedName>
</protein>
<dbReference type="InterPro" id="IPR000305">
    <property type="entry name" value="GIY-YIG_endonuc"/>
</dbReference>
<dbReference type="GO" id="GO:0004519">
    <property type="term" value="F:endonuclease activity"/>
    <property type="evidence" value="ECO:0007669"/>
    <property type="project" value="UniProtKB-KW"/>
</dbReference>
<organism evidence="3 4">
    <name type="scientific">Candidatus Kuenenbacteria bacterium RIFCSPHIGHO2_02_FULL_39_13</name>
    <dbReference type="NCBI Taxonomy" id="1798561"/>
    <lineage>
        <taxon>Bacteria</taxon>
        <taxon>Candidatus Kueneniibacteriota</taxon>
    </lineage>
</organism>
<dbReference type="AlphaFoldDB" id="A0A1F6FLZ3"/>
<keyword evidence="3" id="KW-0255">Endonuclease</keyword>
<dbReference type="Pfam" id="PF01541">
    <property type="entry name" value="GIY-YIG"/>
    <property type="match status" value="1"/>
</dbReference>
<dbReference type="Proteomes" id="UP000179136">
    <property type="component" value="Unassembled WGS sequence"/>
</dbReference>
<evidence type="ECO:0000259" key="2">
    <source>
        <dbReference type="PROSITE" id="PS50164"/>
    </source>
</evidence>
<dbReference type="STRING" id="1798561.A3B87_01200"/>
<proteinExistence type="inferred from homology"/>
<comment type="similarity">
    <text evidence="1">Belongs to the UPF0213 family.</text>
</comment>
<evidence type="ECO:0000313" key="4">
    <source>
        <dbReference type="Proteomes" id="UP000179136"/>
    </source>
</evidence>
<dbReference type="PANTHER" id="PTHR34477:SF1">
    <property type="entry name" value="UPF0213 PROTEIN YHBQ"/>
    <property type="match status" value="1"/>
</dbReference>
<accession>A0A1F6FLZ3</accession>
<dbReference type="InterPro" id="IPR035901">
    <property type="entry name" value="GIY-YIG_endonuc_sf"/>
</dbReference>
<feature type="domain" description="GIY-YIG" evidence="2">
    <location>
        <begin position="1"/>
        <end position="77"/>
    </location>
</feature>
<dbReference type="PANTHER" id="PTHR34477">
    <property type="entry name" value="UPF0213 PROTEIN YHBQ"/>
    <property type="match status" value="1"/>
</dbReference>
<evidence type="ECO:0000313" key="3">
    <source>
        <dbReference type="EMBL" id="OGG86874.1"/>
    </source>
</evidence>
<dbReference type="CDD" id="cd10449">
    <property type="entry name" value="GIY-YIG_SLX1_like"/>
    <property type="match status" value="1"/>
</dbReference>
<dbReference type="Gene3D" id="3.40.1440.10">
    <property type="entry name" value="GIY-YIG endonuclease"/>
    <property type="match status" value="1"/>
</dbReference>
<keyword evidence="3" id="KW-0540">Nuclease</keyword>
<dbReference type="SUPFAM" id="SSF82771">
    <property type="entry name" value="GIY-YIG endonuclease"/>
    <property type="match status" value="1"/>
</dbReference>
<reference evidence="3 4" key="1">
    <citation type="journal article" date="2016" name="Nat. Commun.">
        <title>Thousands of microbial genomes shed light on interconnected biogeochemical processes in an aquifer system.</title>
        <authorList>
            <person name="Anantharaman K."/>
            <person name="Brown C.T."/>
            <person name="Hug L.A."/>
            <person name="Sharon I."/>
            <person name="Castelle C.J."/>
            <person name="Probst A.J."/>
            <person name="Thomas B.C."/>
            <person name="Singh A."/>
            <person name="Wilkins M.J."/>
            <person name="Karaoz U."/>
            <person name="Brodie E.L."/>
            <person name="Williams K.H."/>
            <person name="Hubbard S.S."/>
            <person name="Banfield J.F."/>
        </authorList>
    </citation>
    <scope>NUCLEOTIDE SEQUENCE [LARGE SCALE GENOMIC DNA]</scope>
</reference>
<dbReference type="EMBL" id="MFMW01000025">
    <property type="protein sequence ID" value="OGG86874.1"/>
    <property type="molecule type" value="Genomic_DNA"/>
</dbReference>
<dbReference type="InterPro" id="IPR050190">
    <property type="entry name" value="UPF0213_domain"/>
</dbReference>
<gene>
    <name evidence="3" type="ORF">A3B87_01200</name>
</gene>
<sequence length="81" mass="9825">MYYVYILKSLIKNRHYIGYSADLKRRLIEHNSGKVKSTKAMKPWELIYYEAHQKECLARKTEIFYKTGQGRRQLKKKLEIK</sequence>